<protein>
    <recommendedName>
        <fullName evidence="2">Carboxylesterase type B domain-containing protein</fullName>
    </recommendedName>
</protein>
<reference evidence="3" key="1">
    <citation type="submission" date="2021-06" db="EMBL/GenBank/DDBJ databases">
        <title>Parelaphostrongylus tenuis whole genome reference sequence.</title>
        <authorList>
            <person name="Garwood T.J."/>
            <person name="Larsen P.A."/>
            <person name="Fountain-Jones N.M."/>
            <person name="Garbe J.R."/>
            <person name="Macchietto M.G."/>
            <person name="Kania S.A."/>
            <person name="Gerhold R.W."/>
            <person name="Richards J.E."/>
            <person name="Wolf T.M."/>
        </authorList>
    </citation>
    <scope>NUCLEOTIDE SEQUENCE</scope>
    <source>
        <strain evidence="3">MNPRO001-30</strain>
        <tissue evidence="3">Meninges</tissue>
    </source>
</reference>
<organism evidence="3 4">
    <name type="scientific">Parelaphostrongylus tenuis</name>
    <name type="common">Meningeal worm</name>
    <dbReference type="NCBI Taxonomy" id="148309"/>
    <lineage>
        <taxon>Eukaryota</taxon>
        <taxon>Metazoa</taxon>
        <taxon>Ecdysozoa</taxon>
        <taxon>Nematoda</taxon>
        <taxon>Chromadorea</taxon>
        <taxon>Rhabditida</taxon>
        <taxon>Rhabditina</taxon>
        <taxon>Rhabditomorpha</taxon>
        <taxon>Strongyloidea</taxon>
        <taxon>Metastrongylidae</taxon>
        <taxon>Parelaphostrongylus</taxon>
    </lineage>
</organism>
<name>A0AAD5MTD9_PARTN</name>
<evidence type="ECO:0000313" key="3">
    <source>
        <dbReference type="EMBL" id="KAJ1350174.1"/>
    </source>
</evidence>
<feature type="domain" description="Carboxylesterase type B" evidence="2">
    <location>
        <begin position="89"/>
        <end position="201"/>
    </location>
</feature>
<dbReference type="PANTHER" id="PTHR45580">
    <property type="entry name" value="PROTEIN CBG05369"/>
    <property type="match status" value="1"/>
</dbReference>
<evidence type="ECO:0000259" key="2">
    <source>
        <dbReference type="Pfam" id="PF00135"/>
    </source>
</evidence>
<keyword evidence="1" id="KW-1133">Transmembrane helix</keyword>
<dbReference type="SUPFAM" id="SSF53474">
    <property type="entry name" value="alpha/beta-Hydrolases"/>
    <property type="match status" value="1"/>
</dbReference>
<dbReference type="Proteomes" id="UP001196413">
    <property type="component" value="Unassembled WGS sequence"/>
</dbReference>
<gene>
    <name evidence="3" type="ORF">KIN20_005902</name>
</gene>
<proteinExistence type="predicted"/>
<keyword evidence="1" id="KW-0472">Membrane</keyword>
<dbReference type="InterPro" id="IPR002018">
    <property type="entry name" value="CarbesteraseB"/>
</dbReference>
<dbReference type="EMBL" id="JAHQIW010000808">
    <property type="protein sequence ID" value="KAJ1350174.1"/>
    <property type="molecule type" value="Genomic_DNA"/>
</dbReference>
<dbReference type="AlphaFoldDB" id="A0AAD5MTD9"/>
<dbReference type="InterPro" id="IPR029058">
    <property type="entry name" value="AB_hydrolase_fold"/>
</dbReference>
<dbReference type="PANTHER" id="PTHR45580:SF6">
    <property type="entry name" value="CARBOXYLESTERASE TYPE B DOMAIN-CONTAINING PROTEIN"/>
    <property type="match status" value="1"/>
</dbReference>
<dbReference type="Pfam" id="PF00135">
    <property type="entry name" value="COesterase"/>
    <property type="match status" value="1"/>
</dbReference>
<comment type="caution">
    <text evidence="3">The sequence shown here is derived from an EMBL/GenBank/DDBJ whole genome shotgun (WGS) entry which is preliminary data.</text>
</comment>
<sequence length="285" mass="33087">MEDDNPRRAPMGLTMSSPLFKGSDLQSFLRDPPPRPIIAGTTSLEFDAGSENVDGLIYIAEFLGITNQDEILERYHKDELSGNIPFNHTIDTQQTFTSTYVIGHQMRKAGGKVYLYSYRNPRRPYHTMDLSFIMGIHLFEYDENDKVLSVIYPQFFIDFIKTTQPHKDWTPLQAELDNYMYIDVNVKNHSMPHMENYYEHDVINYWKNLVELDKRLSGQTQKAAAQRAIYTTSMTTSILDLLVAILLLTAIVVAVLMTVATIRQWNQRRQNRYVIYRGEKTPLLF</sequence>
<keyword evidence="1" id="KW-0812">Transmembrane</keyword>
<keyword evidence="4" id="KW-1185">Reference proteome</keyword>
<feature type="transmembrane region" description="Helical" evidence="1">
    <location>
        <begin position="241"/>
        <end position="262"/>
    </location>
</feature>
<evidence type="ECO:0000313" key="4">
    <source>
        <dbReference type="Proteomes" id="UP001196413"/>
    </source>
</evidence>
<accession>A0AAD5MTD9</accession>
<dbReference type="Gene3D" id="3.40.50.1820">
    <property type="entry name" value="alpha/beta hydrolase"/>
    <property type="match status" value="1"/>
</dbReference>
<evidence type="ECO:0000256" key="1">
    <source>
        <dbReference type="SAM" id="Phobius"/>
    </source>
</evidence>